<feature type="transmembrane region" description="Helical" evidence="10">
    <location>
        <begin position="284"/>
        <end position="303"/>
    </location>
</feature>
<dbReference type="InterPro" id="IPR006327">
    <property type="entry name" value="PTS_IIC_fruc"/>
</dbReference>
<feature type="compositionally biased region" description="Acidic residues" evidence="9">
    <location>
        <begin position="357"/>
        <end position="367"/>
    </location>
</feature>
<dbReference type="NCBIfam" id="TIGR01427">
    <property type="entry name" value="PTS_IIC_fructo"/>
    <property type="match status" value="1"/>
</dbReference>
<organism evidence="12 13">
    <name type="scientific">Ligilactobacillus saerimneri</name>
    <dbReference type="NCBI Taxonomy" id="228229"/>
    <lineage>
        <taxon>Bacteria</taxon>
        <taxon>Bacillati</taxon>
        <taxon>Bacillota</taxon>
        <taxon>Bacilli</taxon>
        <taxon>Lactobacillales</taxon>
        <taxon>Lactobacillaceae</taxon>
        <taxon>Ligilactobacillus</taxon>
    </lineage>
</organism>
<evidence type="ECO:0000256" key="4">
    <source>
        <dbReference type="ARBA" id="ARBA00022597"/>
    </source>
</evidence>
<dbReference type="AlphaFoldDB" id="A0A7H9ELT0"/>
<dbReference type="Pfam" id="PF02378">
    <property type="entry name" value="PTS_EIIC"/>
    <property type="match status" value="1"/>
</dbReference>
<protein>
    <submittedName>
        <fullName evidence="12">PTS fructose transporter subunit IIC</fullName>
    </submittedName>
</protein>
<evidence type="ECO:0000256" key="2">
    <source>
        <dbReference type="ARBA" id="ARBA00022448"/>
    </source>
</evidence>
<keyword evidence="5" id="KW-0598">Phosphotransferase system</keyword>
<name>A0A7H9ELT0_9LACO</name>
<feature type="region of interest" description="Disordered" evidence="9">
    <location>
        <begin position="353"/>
        <end position="374"/>
    </location>
</feature>
<keyword evidence="6 10" id="KW-0812">Transmembrane</keyword>
<proteinExistence type="predicted"/>
<comment type="subcellular location">
    <subcellularLocation>
        <location evidence="1">Cell inner membrane</location>
        <topology evidence="1">Multi-pass membrane protein</topology>
    </subcellularLocation>
</comment>
<feature type="transmembrane region" description="Helical" evidence="10">
    <location>
        <begin position="94"/>
        <end position="121"/>
    </location>
</feature>
<dbReference type="KEGG" id="lsw:GTO87_08650"/>
<feature type="transmembrane region" description="Helical" evidence="10">
    <location>
        <begin position="20"/>
        <end position="40"/>
    </location>
</feature>
<dbReference type="EMBL" id="CP047418">
    <property type="protein sequence ID" value="QLL78646.1"/>
    <property type="molecule type" value="Genomic_DNA"/>
</dbReference>
<dbReference type="Proteomes" id="UP000510886">
    <property type="component" value="Chromosome"/>
</dbReference>
<feature type="transmembrane region" description="Helical" evidence="10">
    <location>
        <begin position="222"/>
        <end position="242"/>
    </location>
</feature>
<evidence type="ECO:0000256" key="7">
    <source>
        <dbReference type="ARBA" id="ARBA00022989"/>
    </source>
</evidence>
<evidence type="ECO:0000256" key="6">
    <source>
        <dbReference type="ARBA" id="ARBA00022692"/>
    </source>
</evidence>
<gene>
    <name evidence="12" type="ORF">GTO87_08650</name>
</gene>
<dbReference type="GO" id="GO:0005886">
    <property type="term" value="C:plasma membrane"/>
    <property type="evidence" value="ECO:0007669"/>
    <property type="project" value="UniProtKB-SubCell"/>
</dbReference>
<dbReference type="PANTHER" id="PTHR30505:SF0">
    <property type="entry name" value="FRUCTOSE-LIKE PTS SYSTEM EIIBC COMPONENT-RELATED"/>
    <property type="match status" value="1"/>
</dbReference>
<sequence length="374" mass="39693">MAKNNLSGAKKVGNAIKKHLLTSISYMLPLVVASGLLIAIGNLMGGQNITSMAKMNFPNAMTTLGVLGMGLLPSFISGYIGYSIADRPGIAPGFLAGQIASFLGAGFLGGIIGGFISGYIALLLKKYLKVPNWASGLMPMLIIPTLTAILTAVIMFFVLGDPLQLMTKSLNHFITGLDRSQRAMYGFLIGWIGCFDYGGAISKIPNLICDGLLLEGIKGPEGIKVLASMVPPFGVTISYFIAKLFRKRIWTKQEVDNIKVAFPMGVCMITEGVIPIAMNDLLRVLPSTWIGCGITGMISYSLGNESPVPSGGVFVIPAMSKPLIAVIALLAGSLVTAILLVILKRPVSDDQYNGTLDTDDDKEEEVDLSGITLQ</sequence>
<dbReference type="InterPro" id="IPR013014">
    <property type="entry name" value="PTS_EIIC_2"/>
</dbReference>
<keyword evidence="7 10" id="KW-1133">Transmembrane helix</keyword>
<evidence type="ECO:0000313" key="12">
    <source>
        <dbReference type="EMBL" id="QLL78646.1"/>
    </source>
</evidence>
<evidence type="ECO:0000256" key="3">
    <source>
        <dbReference type="ARBA" id="ARBA00022475"/>
    </source>
</evidence>
<dbReference type="PROSITE" id="PS51104">
    <property type="entry name" value="PTS_EIIC_TYPE_2"/>
    <property type="match status" value="1"/>
</dbReference>
<feature type="transmembrane region" description="Helical" evidence="10">
    <location>
        <begin position="141"/>
        <end position="163"/>
    </location>
</feature>
<evidence type="ECO:0000256" key="9">
    <source>
        <dbReference type="SAM" id="MobiDB-lite"/>
    </source>
</evidence>
<keyword evidence="8 10" id="KW-0472">Membrane</keyword>
<dbReference type="InterPro" id="IPR050864">
    <property type="entry name" value="Bacterial_PTS_Sugar_Transport"/>
</dbReference>
<evidence type="ECO:0000256" key="5">
    <source>
        <dbReference type="ARBA" id="ARBA00022683"/>
    </source>
</evidence>
<dbReference type="GO" id="GO:0009401">
    <property type="term" value="P:phosphoenolpyruvate-dependent sugar phosphotransferase system"/>
    <property type="evidence" value="ECO:0007669"/>
    <property type="project" value="UniProtKB-KW"/>
</dbReference>
<feature type="transmembrane region" description="Helical" evidence="10">
    <location>
        <begin position="183"/>
        <end position="202"/>
    </location>
</feature>
<feature type="transmembrane region" description="Helical" evidence="10">
    <location>
        <begin position="323"/>
        <end position="343"/>
    </location>
</feature>
<evidence type="ECO:0000256" key="8">
    <source>
        <dbReference type="ARBA" id="ARBA00023136"/>
    </source>
</evidence>
<dbReference type="GO" id="GO:0008982">
    <property type="term" value="F:protein-N(PI)-phosphohistidine-sugar phosphotransferase activity"/>
    <property type="evidence" value="ECO:0007669"/>
    <property type="project" value="InterPro"/>
</dbReference>
<dbReference type="RefSeq" id="WP_180848809.1">
    <property type="nucleotide sequence ID" value="NZ_CANCVW010000011.1"/>
</dbReference>
<keyword evidence="4" id="KW-0762">Sugar transport</keyword>
<evidence type="ECO:0000256" key="10">
    <source>
        <dbReference type="SAM" id="Phobius"/>
    </source>
</evidence>
<feature type="domain" description="PTS EIIC type-2" evidence="11">
    <location>
        <begin position="16"/>
        <end position="353"/>
    </location>
</feature>
<keyword evidence="3" id="KW-1003">Cell membrane</keyword>
<evidence type="ECO:0000256" key="1">
    <source>
        <dbReference type="ARBA" id="ARBA00004429"/>
    </source>
</evidence>
<evidence type="ECO:0000259" key="11">
    <source>
        <dbReference type="PROSITE" id="PS51104"/>
    </source>
</evidence>
<evidence type="ECO:0000313" key="13">
    <source>
        <dbReference type="Proteomes" id="UP000510886"/>
    </source>
</evidence>
<reference evidence="12 13" key="1">
    <citation type="submission" date="2020-01" db="EMBL/GenBank/DDBJ databases">
        <title>Complete and circular genome sequences of six lactobacillus isolates from horses.</title>
        <authorList>
            <person name="Hassan H.M."/>
        </authorList>
    </citation>
    <scope>NUCLEOTIDE SEQUENCE [LARGE SCALE GENOMIC DNA]</scope>
    <source>
        <strain evidence="12 13">1A</strain>
    </source>
</reference>
<dbReference type="GO" id="GO:0005351">
    <property type="term" value="F:carbohydrate:proton symporter activity"/>
    <property type="evidence" value="ECO:0007669"/>
    <property type="project" value="InterPro"/>
</dbReference>
<dbReference type="InterPro" id="IPR003352">
    <property type="entry name" value="PTS_EIIC"/>
</dbReference>
<dbReference type="PANTHER" id="PTHR30505">
    <property type="entry name" value="FRUCTOSE-LIKE PERMEASE"/>
    <property type="match status" value="1"/>
</dbReference>
<keyword evidence="2" id="KW-0813">Transport</keyword>
<accession>A0A7H9ELT0</accession>
<feature type="transmembrane region" description="Helical" evidence="10">
    <location>
        <begin position="60"/>
        <end position="82"/>
    </location>
</feature>
<dbReference type="GO" id="GO:0090563">
    <property type="term" value="F:protein-phosphocysteine-sugar phosphotransferase activity"/>
    <property type="evidence" value="ECO:0007669"/>
    <property type="project" value="TreeGrafter"/>
</dbReference>